<keyword evidence="3" id="KW-0507">mRNA processing</keyword>
<dbReference type="GO" id="GO:0045292">
    <property type="term" value="P:mRNA cis splicing, via spliceosome"/>
    <property type="evidence" value="ECO:0007669"/>
    <property type="project" value="TreeGrafter"/>
</dbReference>
<feature type="compositionally biased region" description="Basic and acidic residues" evidence="7">
    <location>
        <begin position="610"/>
        <end position="644"/>
    </location>
</feature>
<feature type="region of interest" description="Disordered" evidence="7">
    <location>
        <begin position="398"/>
        <end position="422"/>
    </location>
</feature>
<feature type="region of interest" description="Disordered" evidence="7">
    <location>
        <begin position="610"/>
        <end position="655"/>
    </location>
</feature>
<feature type="region of interest" description="Disordered" evidence="7">
    <location>
        <begin position="278"/>
        <end position="299"/>
    </location>
</feature>
<dbReference type="Pfam" id="PF03343">
    <property type="entry name" value="SART-1"/>
    <property type="match status" value="1"/>
</dbReference>
<sequence>MPPSTELDTEVELRLQRDTRIGLKPVDRKIDIMEEKDGSIDRSNCQAIDRTAPGEATGWQDTVISGIPFGSIFDDINITMDAISIEEANKIRVAMGMKPLPVPGASTSTGPVFKDLKKDDGSDEEPASTLETRTAASYDNWKKLQDEAEAKAKREAQKAAIKKAREQAQRFAKLEGKSLGEGDEDIDTKAWLLQSKKRQKKAKKLEEELAEREKQALAAAEYTAADLAGVKVGHELNEFGEGDEQILVLKDAAVDDEDEDDQLEAVELKEKEKLKEKLESKKRKRVYDPNDMDESGQGSILAQYDEEIEGKKRKAFTLDGQGRTMEEAEMTEWDASKPKKGINISLDIPKDDTPISDYKDISEVKIRKPKKKKSKTARRKAIDDDDIFLVAETDAPTTAVEHDTMEVDIPNGPPPKPKKSTIDESFIDDEDLQANLAIQRRAALKKRKKMRPEDIARQLREEASTTPDVMQTTEDLEEEPGLIIDETSEFVANLQKPAAPERQRQKSSQPGNSATAMDVDSPLADTEDDIEMARSYNDVEDEQEGQQRAARSISADITGTGLEEEATLNKGVGSALTMLKQRGLLKATNSGDLNAFYRERQRFLADKHKAETQAERLAREQRERDRKSGRLEQMTPREREEWARRNNTQRDQIESRKMAEIFNKEYKPNVELKYVDEFGRQMNQKEAFKHLSHQFHGKGSGKQKTEKRLKKIEDEKKREAASTLDSSQHTGMTSAQGAQAKKHRQAGVRLQ</sequence>
<dbReference type="AlphaFoldDB" id="A0A8E2F9H3"/>
<feature type="compositionally biased region" description="Basic and acidic residues" evidence="7">
    <location>
        <begin position="451"/>
        <end position="463"/>
    </location>
</feature>
<evidence type="ECO:0000313" key="9">
    <source>
        <dbReference type="Proteomes" id="UP000250140"/>
    </source>
</evidence>
<feature type="region of interest" description="Disordered" evidence="7">
    <location>
        <begin position="444"/>
        <end position="561"/>
    </location>
</feature>
<dbReference type="Pfam" id="PF19252">
    <property type="entry name" value="HIND"/>
    <property type="match status" value="1"/>
</dbReference>
<reference evidence="8 9" key="1">
    <citation type="journal article" date="2016" name="Nat. Commun.">
        <title>Ectomycorrhizal ecology is imprinted in the genome of the dominant symbiotic fungus Cenococcum geophilum.</title>
        <authorList>
            <consortium name="DOE Joint Genome Institute"/>
            <person name="Peter M."/>
            <person name="Kohler A."/>
            <person name="Ohm R.A."/>
            <person name="Kuo A."/>
            <person name="Krutzmann J."/>
            <person name="Morin E."/>
            <person name="Arend M."/>
            <person name="Barry K.W."/>
            <person name="Binder M."/>
            <person name="Choi C."/>
            <person name="Clum A."/>
            <person name="Copeland A."/>
            <person name="Grisel N."/>
            <person name="Haridas S."/>
            <person name="Kipfer T."/>
            <person name="LaButti K."/>
            <person name="Lindquist E."/>
            <person name="Lipzen A."/>
            <person name="Maire R."/>
            <person name="Meier B."/>
            <person name="Mihaltcheva S."/>
            <person name="Molinier V."/>
            <person name="Murat C."/>
            <person name="Poggeler S."/>
            <person name="Quandt C.A."/>
            <person name="Sperisen C."/>
            <person name="Tritt A."/>
            <person name="Tisserant E."/>
            <person name="Crous P.W."/>
            <person name="Henrissat B."/>
            <person name="Nehls U."/>
            <person name="Egli S."/>
            <person name="Spatafora J.W."/>
            <person name="Grigoriev I.V."/>
            <person name="Martin F.M."/>
        </authorList>
    </citation>
    <scope>NUCLEOTIDE SEQUENCE [LARGE SCALE GENOMIC DNA]</scope>
    <source>
        <strain evidence="8 9">CBS 207.34</strain>
    </source>
</reference>
<dbReference type="InterPro" id="IPR045347">
    <property type="entry name" value="HIND"/>
</dbReference>
<comment type="subcellular location">
    <subcellularLocation>
        <location evidence="1">Nucleus</location>
    </subcellularLocation>
</comment>
<dbReference type="OrthoDB" id="5583at2759"/>
<evidence type="ECO:0000256" key="2">
    <source>
        <dbReference type="ARBA" id="ARBA00006076"/>
    </source>
</evidence>
<dbReference type="InterPro" id="IPR005011">
    <property type="entry name" value="SNU66/SART1"/>
</dbReference>
<dbReference type="EMBL" id="KV748869">
    <property type="protein sequence ID" value="OCL12521.1"/>
    <property type="molecule type" value="Genomic_DNA"/>
</dbReference>
<evidence type="ECO:0000256" key="1">
    <source>
        <dbReference type="ARBA" id="ARBA00004123"/>
    </source>
</evidence>
<feature type="compositionally biased region" description="Basic residues" evidence="7">
    <location>
        <begin position="690"/>
        <end position="702"/>
    </location>
</feature>
<feature type="compositionally biased region" description="Basic residues" evidence="7">
    <location>
        <begin position="740"/>
        <end position="751"/>
    </location>
</feature>
<keyword evidence="6" id="KW-0175">Coiled coil</keyword>
<feature type="region of interest" description="Disordered" evidence="7">
    <location>
        <begin position="687"/>
        <end position="751"/>
    </location>
</feature>
<dbReference type="PANTHER" id="PTHR14152:SF5">
    <property type="entry name" value="U4_U6.U5 TRI-SNRNP-ASSOCIATED PROTEIN 1"/>
    <property type="match status" value="1"/>
</dbReference>
<evidence type="ECO:0000256" key="6">
    <source>
        <dbReference type="SAM" id="Coils"/>
    </source>
</evidence>
<dbReference type="GO" id="GO:0046540">
    <property type="term" value="C:U4/U6 x U5 tri-snRNP complex"/>
    <property type="evidence" value="ECO:0007669"/>
    <property type="project" value="InterPro"/>
</dbReference>
<feature type="region of interest" description="Disordered" evidence="7">
    <location>
        <begin position="101"/>
        <end position="134"/>
    </location>
</feature>
<dbReference type="Proteomes" id="UP000250140">
    <property type="component" value="Unassembled WGS sequence"/>
</dbReference>
<feature type="compositionally biased region" description="Polar residues" evidence="7">
    <location>
        <begin position="506"/>
        <end position="515"/>
    </location>
</feature>
<keyword evidence="4" id="KW-0508">mRNA splicing</keyword>
<proteinExistence type="inferred from homology"/>
<feature type="compositionally biased region" description="Polar residues" evidence="7">
    <location>
        <begin position="464"/>
        <end position="473"/>
    </location>
</feature>
<evidence type="ECO:0000256" key="5">
    <source>
        <dbReference type="ARBA" id="ARBA00023242"/>
    </source>
</evidence>
<feature type="compositionally biased region" description="Polar residues" evidence="7">
    <location>
        <begin position="723"/>
        <end position="737"/>
    </location>
</feature>
<evidence type="ECO:0000256" key="3">
    <source>
        <dbReference type="ARBA" id="ARBA00022664"/>
    </source>
</evidence>
<feature type="coiled-coil region" evidence="6">
    <location>
        <begin position="193"/>
        <end position="222"/>
    </location>
</feature>
<feature type="compositionally biased region" description="Basic and acidic residues" evidence="7">
    <location>
        <begin position="703"/>
        <end position="720"/>
    </location>
</feature>
<keyword evidence="9" id="KW-1185">Reference proteome</keyword>
<dbReference type="PANTHER" id="PTHR14152">
    <property type="entry name" value="SQUAMOUS CELL CARCINOMA ANTIGEN RECOGNISED BY CYTOTOXIC T LYMPHOCYTES"/>
    <property type="match status" value="1"/>
</dbReference>
<evidence type="ECO:0000313" key="8">
    <source>
        <dbReference type="EMBL" id="OCL12521.1"/>
    </source>
</evidence>
<feature type="coiled-coil region" evidence="6">
    <location>
        <begin position="138"/>
        <end position="167"/>
    </location>
</feature>
<keyword evidence="5" id="KW-0539">Nucleus</keyword>
<gene>
    <name evidence="8" type="ORF">AOQ84DRAFT_419499</name>
</gene>
<dbReference type="GO" id="GO:0000481">
    <property type="term" value="P:maturation of 5S rRNA"/>
    <property type="evidence" value="ECO:0007669"/>
    <property type="project" value="TreeGrafter"/>
</dbReference>
<accession>A0A8E2F9H3</accession>
<organism evidence="8 9">
    <name type="scientific">Glonium stellatum</name>
    <dbReference type="NCBI Taxonomy" id="574774"/>
    <lineage>
        <taxon>Eukaryota</taxon>
        <taxon>Fungi</taxon>
        <taxon>Dikarya</taxon>
        <taxon>Ascomycota</taxon>
        <taxon>Pezizomycotina</taxon>
        <taxon>Dothideomycetes</taxon>
        <taxon>Pleosporomycetidae</taxon>
        <taxon>Gloniales</taxon>
        <taxon>Gloniaceae</taxon>
        <taxon>Glonium</taxon>
    </lineage>
</organism>
<evidence type="ECO:0000256" key="4">
    <source>
        <dbReference type="ARBA" id="ARBA00023187"/>
    </source>
</evidence>
<comment type="similarity">
    <text evidence="2">Belongs to the SNU66/SART1 family.</text>
</comment>
<evidence type="ECO:0000256" key="7">
    <source>
        <dbReference type="SAM" id="MobiDB-lite"/>
    </source>
</evidence>
<protein>
    <submittedName>
        <fullName evidence="8">SART-1 protein</fullName>
    </submittedName>
</protein>
<name>A0A8E2F9H3_9PEZI</name>